<dbReference type="EMBL" id="JAXCGZ010002620">
    <property type="protein sequence ID" value="KAK7083715.1"/>
    <property type="molecule type" value="Genomic_DNA"/>
</dbReference>
<proteinExistence type="predicted"/>
<comment type="caution">
    <text evidence="2">The sequence shown here is derived from an EMBL/GenBank/DDBJ whole genome shotgun (WGS) entry which is preliminary data.</text>
</comment>
<keyword evidence="3" id="KW-1185">Reference proteome</keyword>
<accession>A0AAN8XFU1</accession>
<dbReference type="AlphaFoldDB" id="A0AAN8XFU1"/>
<evidence type="ECO:0000313" key="3">
    <source>
        <dbReference type="Proteomes" id="UP001381693"/>
    </source>
</evidence>
<feature type="region of interest" description="Disordered" evidence="1">
    <location>
        <begin position="160"/>
        <end position="181"/>
    </location>
</feature>
<sequence>MESNARNKTRLTGRRFQHHKTISEGSINDSGYHSGVFTSPEFTRSLGNIHNASGPNIENLTFDGPIKRARFTSTPLNISTKKNFDFSFPSPKLSDDRASAISVCESSSDCVFLSNIEKSELVIISEIPPSSSLDVPKTKPKTSGSRVSIAKTCDILEEAKERSNTVTQRSRLSPLRGTETP</sequence>
<evidence type="ECO:0000313" key="2">
    <source>
        <dbReference type="EMBL" id="KAK7083715.1"/>
    </source>
</evidence>
<organism evidence="2 3">
    <name type="scientific">Halocaridina rubra</name>
    <name type="common">Hawaiian red shrimp</name>
    <dbReference type="NCBI Taxonomy" id="373956"/>
    <lineage>
        <taxon>Eukaryota</taxon>
        <taxon>Metazoa</taxon>
        <taxon>Ecdysozoa</taxon>
        <taxon>Arthropoda</taxon>
        <taxon>Crustacea</taxon>
        <taxon>Multicrustacea</taxon>
        <taxon>Malacostraca</taxon>
        <taxon>Eumalacostraca</taxon>
        <taxon>Eucarida</taxon>
        <taxon>Decapoda</taxon>
        <taxon>Pleocyemata</taxon>
        <taxon>Caridea</taxon>
        <taxon>Atyoidea</taxon>
        <taxon>Atyidae</taxon>
        <taxon>Halocaridina</taxon>
    </lineage>
</organism>
<reference evidence="2 3" key="1">
    <citation type="submission" date="2023-11" db="EMBL/GenBank/DDBJ databases">
        <title>Halocaridina rubra genome assembly.</title>
        <authorList>
            <person name="Smith C."/>
        </authorList>
    </citation>
    <scope>NUCLEOTIDE SEQUENCE [LARGE SCALE GENOMIC DNA]</scope>
    <source>
        <strain evidence="2">EP-1</strain>
        <tissue evidence="2">Whole</tissue>
    </source>
</reference>
<name>A0AAN8XFU1_HALRR</name>
<evidence type="ECO:0000256" key="1">
    <source>
        <dbReference type="SAM" id="MobiDB-lite"/>
    </source>
</evidence>
<gene>
    <name evidence="2" type="ORF">SK128_011978</name>
</gene>
<dbReference type="Proteomes" id="UP001381693">
    <property type="component" value="Unassembled WGS sequence"/>
</dbReference>
<protein>
    <submittedName>
        <fullName evidence="2">Uncharacterized protein</fullName>
    </submittedName>
</protein>